<evidence type="ECO:0000313" key="5">
    <source>
        <dbReference type="Proteomes" id="UP001499884"/>
    </source>
</evidence>
<accession>A0ABP7GDT4</accession>
<dbReference type="InterPro" id="IPR017850">
    <property type="entry name" value="Alkaline_phosphatase_core_sf"/>
</dbReference>
<keyword evidence="5" id="KW-1185">Reference proteome</keyword>
<dbReference type="PANTHER" id="PTHR31956:SF1">
    <property type="entry name" value="NON-SPECIFIC PHOSPHOLIPASE C1"/>
    <property type="match status" value="1"/>
</dbReference>
<evidence type="ECO:0000256" key="2">
    <source>
        <dbReference type="ARBA" id="ARBA00023026"/>
    </source>
</evidence>
<feature type="compositionally biased region" description="Pro residues" evidence="3">
    <location>
        <begin position="183"/>
        <end position="199"/>
    </location>
</feature>
<dbReference type="PANTHER" id="PTHR31956">
    <property type="entry name" value="NON-SPECIFIC PHOSPHOLIPASE C4-RELATED"/>
    <property type="match status" value="1"/>
</dbReference>
<feature type="compositionally biased region" description="Polar residues" evidence="3">
    <location>
        <begin position="138"/>
        <end position="148"/>
    </location>
</feature>
<gene>
    <name evidence="4" type="ORF">GCM10023082_63990</name>
</gene>
<feature type="region of interest" description="Disordered" evidence="3">
    <location>
        <begin position="124"/>
        <end position="234"/>
    </location>
</feature>
<evidence type="ECO:0000313" key="4">
    <source>
        <dbReference type="EMBL" id="GAA3761139.1"/>
    </source>
</evidence>
<evidence type="ECO:0000256" key="1">
    <source>
        <dbReference type="ARBA" id="ARBA00022801"/>
    </source>
</evidence>
<name>A0ABP7GDT4_9ACTN</name>
<evidence type="ECO:0000256" key="3">
    <source>
        <dbReference type="SAM" id="MobiDB-lite"/>
    </source>
</evidence>
<keyword evidence="1" id="KW-0378">Hydrolase</keyword>
<comment type="caution">
    <text evidence="4">The sequence shown here is derived from an EMBL/GenBank/DDBJ whole genome shotgun (WGS) entry which is preliminary data.</text>
</comment>
<feature type="compositionally biased region" description="Low complexity" evidence="3">
    <location>
        <begin position="161"/>
        <end position="177"/>
    </location>
</feature>
<evidence type="ECO:0008006" key="6">
    <source>
        <dbReference type="Google" id="ProtNLM"/>
    </source>
</evidence>
<reference evidence="5" key="1">
    <citation type="journal article" date="2019" name="Int. J. Syst. Evol. Microbiol.">
        <title>The Global Catalogue of Microorganisms (GCM) 10K type strain sequencing project: providing services to taxonomists for standard genome sequencing and annotation.</title>
        <authorList>
            <consortium name="The Broad Institute Genomics Platform"/>
            <consortium name="The Broad Institute Genome Sequencing Center for Infectious Disease"/>
            <person name="Wu L."/>
            <person name="Ma J."/>
        </authorList>
    </citation>
    <scope>NUCLEOTIDE SEQUENCE [LARGE SCALE GENOMIC DNA]</scope>
    <source>
        <strain evidence="5">JCM 30846</strain>
    </source>
</reference>
<dbReference type="EMBL" id="BAABEP010000091">
    <property type="protein sequence ID" value="GAA3761139.1"/>
    <property type="molecule type" value="Genomic_DNA"/>
</dbReference>
<keyword evidence="2" id="KW-0843">Virulence</keyword>
<dbReference type="Proteomes" id="UP001499884">
    <property type="component" value="Unassembled WGS sequence"/>
</dbReference>
<organism evidence="4 5">
    <name type="scientific">Streptomyces tremellae</name>
    <dbReference type="NCBI Taxonomy" id="1124239"/>
    <lineage>
        <taxon>Bacteria</taxon>
        <taxon>Bacillati</taxon>
        <taxon>Actinomycetota</taxon>
        <taxon>Actinomycetes</taxon>
        <taxon>Kitasatosporales</taxon>
        <taxon>Streptomycetaceae</taxon>
        <taxon>Streptomyces</taxon>
    </lineage>
</organism>
<proteinExistence type="predicted"/>
<dbReference type="Gene3D" id="3.40.720.10">
    <property type="entry name" value="Alkaline Phosphatase, subunit A"/>
    <property type="match status" value="1"/>
</dbReference>
<dbReference type="Pfam" id="PF04185">
    <property type="entry name" value="Phosphoesterase"/>
    <property type="match status" value="1"/>
</dbReference>
<protein>
    <recommendedName>
        <fullName evidence="6">Phospholipase C</fullName>
    </recommendedName>
</protein>
<dbReference type="InterPro" id="IPR007312">
    <property type="entry name" value="Phosphoesterase"/>
</dbReference>
<feature type="compositionally biased region" description="Low complexity" evidence="3">
    <location>
        <begin position="220"/>
        <end position="234"/>
    </location>
</feature>
<sequence>MAGVIDAIAANPDVWAKTVFILSYDENDGMFDHGAPPTPPAGTPDAFVTKTSPTGVDGAGLPVGLGFRVSAIVVSPWTAGGWVCSELFDHTSQLRFPEEVTGVREPNISAWRRRKAGDLTSAFRFGDGTRKAPLLPGTNGQYNLSRYQGSRLPCRNRPRRASASPGRSRAGARTSPDARPRGPAAPPRPGTPAAPPRPGDPASGRGVAGRGQDPGDRAAGRAGPGTRRPPIRSS</sequence>